<dbReference type="PANTHER" id="PTHR32063:SF24">
    <property type="entry name" value="CATION EFFLUX SYSTEM (ACRB_ACRD_ACRF FAMILY)"/>
    <property type="match status" value="1"/>
</dbReference>
<dbReference type="RefSeq" id="WP_004964635.1">
    <property type="nucleotide sequence ID" value="NZ_BBOS01000015.1"/>
</dbReference>
<dbReference type="SUPFAM" id="SSF82866">
    <property type="entry name" value="Multidrug efflux transporter AcrB transmembrane domain"/>
    <property type="match status" value="2"/>
</dbReference>
<evidence type="ECO:0000256" key="7">
    <source>
        <dbReference type="ARBA" id="ARBA00023136"/>
    </source>
</evidence>
<dbReference type="EMBL" id="JBBMLE010000025">
    <property type="protein sequence ID" value="MEK0252494.1"/>
    <property type="molecule type" value="Genomic_DNA"/>
</dbReference>
<evidence type="ECO:0000256" key="6">
    <source>
        <dbReference type="ARBA" id="ARBA00022989"/>
    </source>
</evidence>
<feature type="transmembrane region" description="Helical" evidence="8">
    <location>
        <begin position="1015"/>
        <end position="1038"/>
    </location>
</feature>
<evidence type="ECO:0000256" key="8">
    <source>
        <dbReference type="SAM" id="Phobius"/>
    </source>
</evidence>
<comment type="caution">
    <text evidence="9">The sequence shown here is derived from an EMBL/GenBank/DDBJ whole genome shotgun (WGS) entry which is preliminary data.</text>
</comment>
<evidence type="ECO:0000256" key="4">
    <source>
        <dbReference type="ARBA" id="ARBA00022475"/>
    </source>
</evidence>
<comment type="similarity">
    <text evidence="2">Belongs to the resistance-nodulation-cell division (RND) (TC 2.A.6) family.</text>
</comment>
<dbReference type="Pfam" id="PF00873">
    <property type="entry name" value="ACR_tran"/>
    <property type="match status" value="1"/>
</dbReference>
<dbReference type="Gene3D" id="3.30.70.1320">
    <property type="entry name" value="Multidrug efflux transporter AcrB pore domain like"/>
    <property type="match status" value="1"/>
</dbReference>
<dbReference type="Gene3D" id="3.30.70.1440">
    <property type="entry name" value="Multidrug efflux transporter AcrB pore domain"/>
    <property type="match status" value="1"/>
</dbReference>
<feature type="transmembrane region" description="Helical" evidence="8">
    <location>
        <begin position="465"/>
        <end position="485"/>
    </location>
</feature>
<dbReference type="SUPFAM" id="SSF82693">
    <property type="entry name" value="Multidrug efflux transporter AcrB pore domain, PN1, PN2, PC1 and PC2 subdomains"/>
    <property type="match status" value="3"/>
</dbReference>
<feature type="transmembrane region" description="Helical" evidence="8">
    <location>
        <begin position="21"/>
        <end position="44"/>
    </location>
</feature>
<dbReference type="InterPro" id="IPR004763">
    <property type="entry name" value="CusA-like"/>
</dbReference>
<dbReference type="InterPro" id="IPR027463">
    <property type="entry name" value="AcrB_DN_DC_subdom"/>
</dbReference>
<feature type="transmembrane region" description="Helical" evidence="8">
    <location>
        <begin position="913"/>
        <end position="932"/>
    </location>
</feature>
<evidence type="ECO:0000313" key="10">
    <source>
        <dbReference type="Proteomes" id="UP001498501"/>
    </source>
</evidence>
<feature type="transmembrane region" description="Helical" evidence="8">
    <location>
        <begin position="497"/>
        <end position="521"/>
    </location>
</feature>
<dbReference type="InterPro" id="IPR001036">
    <property type="entry name" value="Acrflvin-R"/>
</dbReference>
<keyword evidence="5 8" id="KW-0812">Transmembrane</keyword>
<dbReference type="Gene3D" id="3.30.2090.10">
    <property type="entry name" value="Multidrug efflux transporter AcrB TolC docking domain, DN and DC subdomains"/>
    <property type="match status" value="2"/>
</dbReference>
<feature type="transmembrane region" description="Helical" evidence="8">
    <location>
        <begin position="984"/>
        <end position="1003"/>
    </location>
</feature>
<gene>
    <name evidence="9" type="ORF">WM018_08225</name>
</gene>
<reference evidence="9 10" key="1">
    <citation type="submission" date="2024-03" db="EMBL/GenBank/DDBJ databases">
        <title>Cross-transmission of Acinetobacter junii carrying blaOXA-58 in a neonatal intensive care unit.</title>
        <authorList>
            <person name="Bour M."/>
            <person name="Potron A."/>
            <person name="Lecointe D."/>
        </authorList>
    </citation>
    <scope>NUCLEOTIDE SEQUENCE [LARGE SCALE GENOMIC DNA]</scope>
    <source>
        <strain evidence="9 10">21A3096 case 1</strain>
    </source>
</reference>
<proteinExistence type="inferred from homology"/>
<keyword evidence="10" id="KW-1185">Reference proteome</keyword>
<dbReference type="Proteomes" id="UP001498501">
    <property type="component" value="Unassembled WGS sequence"/>
</dbReference>
<comment type="subcellular location">
    <subcellularLocation>
        <location evidence="1">Cell membrane</location>
        <topology evidence="1">Multi-pass membrane protein</topology>
    </subcellularLocation>
</comment>
<name>A0ABU8ZI73_ACIJU</name>
<keyword evidence="6 8" id="KW-1133">Transmembrane helix</keyword>
<evidence type="ECO:0000256" key="5">
    <source>
        <dbReference type="ARBA" id="ARBA00022692"/>
    </source>
</evidence>
<feature type="transmembrane region" description="Helical" evidence="8">
    <location>
        <begin position="938"/>
        <end position="963"/>
    </location>
</feature>
<feature type="transmembrane region" description="Helical" evidence="8">
    <location>
        <begin position="889"/>
        <end position="906"/>
    </location>
</feature>
<sequence>MDTNSSQLPKPEGLFDRIIQFAIRNAIWVMLFVMTWIAVGIWSYQKLPIDAVPDITNTQVQINTQANGYTALEVEQRITYPIETAMAGIPNLEQTRSISRYGLSQVTIIFKDGTDIYWARQLINQRLQEADGQLPDAVDPLMSPVSTGLGEIYQWVIKAKPDAKKEDGTPYTAMDLREIQDWIVRPQLQRVKGVAEINSIGGYNKTYIVSPDLKRLQQLQISLTEFQTALQENNENRGAGFIEENGQQLTVRVPGMLSTVEDIQNITVSVKNGLPIRVADIATVAIGHDLRTGAATYNGEETVLGIAMMMMGENSRTVAQAVDAKIQEIQSTLPKGVEIETVYDRTSLVNKAIKTVQKNLVEGAILVIVILFVFLGNFRAALITACVIPLSMLFTLTGMAEQNISANLMSLGALDFGIIVDGAVVIVENCIRRLAEAQHHAGRLLTRRERFKEVFLAAKQARKPLLFGQAIIIVVYLPIFALTGVEAKMFHPMAMTVVMALLGAMILSVTFVPAAVALFITGEVKEKESRWMQALKRKYQQILDWAYQFKMVVVTLAVSILVLTGVLTTQIGSEFAPQLSEGDFALQQMRSPSTGLEQSLRMQENTEKLILKNFSEVKAVFARTGTAEVATDVMPPNISDAVILLKPRDQWENPKETIDELRTRMQAFLENIPGNNSEFSQPIELRFNELISGVRSDVGIKVFGDDMEVLNTQAQAIAQKVQKISGATAVKVEQTSGLPVLNVDINHALAAQYGLSVKSIQDVVAASVGGQNVGQILQGDRRFDFEIRLPDSQRTAQSLAQLPIQLPNGGLIQLQDIAKVETISGMNQVGRENGKRRVIVTANVEGRDLGSFVQELQATLKQQPLPAGYWLEYGGQFENLASAAARMQIVIPLALITIFVLLMAVFHNFKESLLVFSGVPFALSGGLVALWLRDIPLSMSAGVGFIALSGVAVLNGLVMLSFIKELREQFDVHKATWQGAILRLRPVLMTAFVASLGFIPMAIATGTGAEVQRPLATVVIGGIISSTLLTLLILPIVYRWMNETKSSKSQESTI</sequence>
<keyword evidence="4" id="KW-1003">Cell membrane</keyword>
<evidence type="ECO:0000256" key="3">
    <source>
        <dbReference type="ARBA" id="ARBA00022448"/>
    </source>
</evidence>
<dbReference type="Gene3D" id="3.30.70.1430">
    <property type="entry name" value="Multidrug efflux transporter AcrB pore domain"/>
    <property type="match status" value="2"/>
</dbReference>
<feature type="transmembrane region" description="Helical" evidence="8">
    <location>
        <begin position="406"/>
        <end position="427"/>
    </location>
</feature>
<evidence type="ECO:0000256" key="1">
    <source>
        <dbReference type="ARBA" id="ARBA00004651"/>
    </source>
</evidence>
<dbReference type="PANTHER" id="PTHR32063">
    <property type="match status" value="1"/>
</dbReference>
<evidence type="ECO:0000256" key="2">
    <source>
        <dbReference type="ARBA" id="ARBA00010942"/>
    </source>
</evidence>
<evidence type="ECO:0000313" key="9">
    <source>
        <dbReference type="EMBL" id="MEK0252494.1"/>
    </source>
</evidence>
<feature type="transmembrane region" description="Helical" evidence="8">
    <location>
        <begin position="542"/>
        <end position="567"/>
    </location>
</feature>
<feature type="transmembrane region" description="Helical" evidence="8">
    <location>
        <begin position="359"/>
        <end position="375"/>
    </location>
</feature>
<dbReference type="SUPFAM" id="SSF82714">
    <property type="entry name" value="Multidrug efflux transporter AcrB TolC docking domain, DN and DC subdomains"/>
    <property type="match status" value="2"/>
</dbReference>
<protein>
    <submittedName>
        <fullName evidence="9">CusA/CzcA family heavy metal efflux RND transporter</fullName>
    </submittedName>
</protein>
<dbReference type="Gene3D" id="1.20.1640.10">
    <property type="entry name" value="Multidrug efflux transporter AcrB transmembrane domain"/>
    <property type="match status" value="2"/>
</dbReference>
<keyword evidence="7 8" id="KW-0472">Membrane</keyword>
<keyword evidence="3" id="KW-0813">Transport</keyword>
<dbReference type="NCBIfam" id="TIGR00914">
    <property type="entry name" value="2A0601"/>
    <property type="match status" value="1"/>
</dbReference>
<organism evidence="9 10">
    <name type="scientific">Acinetobacter junii</name>
    <dbReference type="NCBI Taxonomy" id="40215"/>
    <lineage>
        <taxon>Bacteria</taxon>
        <taxon>Pseudomonadati</taxon>
        <taxon>Pseudomonadota</taxon>
        <taxon>Gammaproteobacteria</taxon>
        <taxon>Moraxellales</taxon>
        <taxon>Moraxellaceae</taxon>
        <taxon>Acinetobacter</taxon>
    </lineage>
</organism>
<dbReference type="PRINTS" id="PR00702">
    <property type="entry name" value="ACRIFLAVINRP"/>
</dbReference>
<accession>A0ABU8ZI73</accession>